<dbReference type="AlphaFoldDB" id="F6B6V6"/>
<dbReference type="KEGG" id="dca:Desca_0386"/>
<name>F6B6V6_DESCC</name>
<dbReference type="SUPFAM" id="SSF103247">
    <property type="entry name" value="TT1751-like"/>
    <property type="match status" value="1"/>
</dbReference>
<dbReference type="Proteomes" id="UP000009226">
    <property type="component" value="Chromosome"/>
</dbReference>
<dbReference type="HOGENOM" id="CLU_126998_2_0_9"/>
<organism evidence="2 3">
    <name type="scientific">Desulfotomaculum nigrificans (strain DSM 14880 / VKM B-2319 / CO-1-SRB)</name>
    <name type="common">Desulfotomaculum carboxydivorans</name>
    <dbReference type="NCBI Taxonomy" id="868595"/>
    <lineage>
        <taxon>Bacteria</taxon>
        <taxon>Bacillati</taxon>
        <taxon>Bacillota</taxon>
        <taxon>Clostridia</taxon>
        <taxon>Eubacteriales</taxon>
        <taxon>Desulfotomaculaceae</taxon>
        <taxon>Desulfotomaculum</taxon>
    </lineage>
</organism>
<dbReference type="Pfam" id="PF03625">
    <property type="entry name" value="DUF302"/>
    <property type="match status" value="1"/>
</dbReference>
<dbReference type="InterPro" id="IPR016796">
    <property type="entry name" value="UCP021774"/>
</dbReference>
<gene>
    <name evidence="2" type="ordered locus">Desca_0386</name>
</gene>
<dbReference type="STRING" id="868595.Desca_0386"/>
<keyword evidence="3" id="KW-1185">Reference proteome</keyword>
<dbReference type="PANTHER" id="PTHR38342:SF1">
    <property type="entry name" value="SLR5037 PROTEIN"/>
    <property type="match status" value="1"/>
</dbReference>
<dbReference type="CDD" id="cd14797">
    <property type="entry name" value="DUF302"/>
    <property type="match status" value="1"/>
</dbReference>
<reference evidence="2" key="1">
    <citation type="submission" date="2011-05" db="EMBL/GenBank/DDBJ databases">
        <title>Complete sequence of Desulfotomaculum carboxydivorans CO-1-SRB.</title>
        <authorList>
            <consortium name="US DOE Joint Genome Institute"/>
            <person name="Lucas S."/>
            <person name="Han J."/>
            <person name="Lapidus A."/>
            <person name="Cheng J.-F."/>
            <person name="Goodwin L."/>
            <person name="Pitluck S."/>
            <person name="Peters L."/>
            <person name="Mikhailova N."/>
            <person name="Lu M."/>
            <person name="Han C."/>
            <person name="Tapia R."/>
            <person name="Land M."/>
            <person name="Hauser L."/>
            <person name="Kyrpides N."/>
            <person name="Ivanova N."/>
            <person name="Pagani I."/>
            <person name="Stams A."/>
            <person name="Plugge C."/>
            <person name="Muyzer G."/>
            <person name="Kuever J."/>
            <person name="Parshina S."/>
            <person name="Ivanova A."/>
            <person name="Nazina T."/>
            <person name="Woyke T."/>
        </authorList>
    </citation>
    <scope>NUCLEOTIDE SEQUENCE [LARGE SCALE GENOMIC DNA]</scope>
    <source>
        <strain evidence="2">CO-1-SRB</strain>
    </source>
</reference>
<dbReference type="RefSeq" id="WP_003542388.1">
    <property type="nucleotide sequence ID" value="NC_015565.1"/>
</dbReference>
<dbReference type="InterPro" id="IPR035923">
    <property type="entry name" value="TT1751-like_sf"/>
</dbReference>
<evidence type="ECO:0000313" key="2">
    <source>
        <dbReference type="EMBL" id="AEF93281.1"/>
    </source>
</evidence>
<protein>
    <recommendedName>
        <fullName evidence="1">DUF302 domain-containing protein</fullName>
    </recommendedName>
</protein>
<feature type="domain" description="DUF302" evidence="1">
    <location>
        <begin position="34"/>
        <end position="96"/>
    </location>
</feature>
<sequence length="127" mass="14039">MFDYTVSTSKDFETAVADLENALKERKFGVLWKLDMKEKLAEKGVDFAGQFKILEVCNPQKAKQALESNIKVGYFLPCKVVVYVEDGQTKMGTVRPSNMMNMIEGGVPENLAAEVDEILTGALNAAK</sequence>
<dbReference type="InterPro" id="IPR005180">
    <property type="entry name" value="DUF302"/>
</dbReference>
<dbReference type="PANTHER" id="PTHR38342">
    <property type="entry name" value="SLR5037 PROTEIN"/>
    <property type="match status" value="1"/>
</dbReference>
<accession>F6B6V6</accession>
<dbReference type="EMBL" id="CP002736">
    <property type="protein sequence ID" value="AEF93281.1"/>
    <property type="molecule type" value="Genomic_DNA"/>
</dbReference>
<proteinExistence type="predicted"/>
<dbReference type="eggNOG" id="COG3439">
    <property type="taxonomic scope" value="Bacteria"/>
</dbReference>
<dbReference type="Gene3D" id="3.30.310.70">
    <property type="entry name" value="TT1751-like domain"/>
    <property type="match status" value="1"/>
</dbReference>
<evidence type="ECO:0000313" key="3">
    <source>
        <dbReference type="Proteomes" id="UP000009226"/>
    </source>
</evidence>
<dbReference type="PIRSF" id="PIRSF021774">
    <property type="entry name" value="UCP021774"/>
    <property type="match status" value="1"/>
</dbReference>
<evidence type="ECO:0000259" key="1">
    <source>
        <dbReference type="Pfam" id="PF03625"/>
    </source>
</evidence>